<proteinExistence type="predicted"/>
<dbReference type="RefSeq" id="WP_318796733.1">
    <property type="nucleotide sequence ID" value="NZ_JARUJP010000002.1"/>
</dbReference>
<name>A0ABU4JPR7_9CLOT</name>
<dbReference type="Pfam" id="PF07949">
    <property type="entry name" value="YbbR"/>
    <property type="match status" value="3"/>
</dbReference>
<sequence length="412" mass="45283">MEEKNKQQQVIIKVCCVIASFVLWLYIFNVENPIRERKILVPVKITNRDVLAESKLVAVGENDLNISLSIKGNASELYSVKAEDFRLESDLRSYVLKKGENKVPVQVKKSPENIRILNGENLWISIDLDDLKEKIVQIKVLLEGKVKDGFYALQPTLSIKEAEISGASKELSSITSVVARCNVKDVAKDVNALVSLEAEGESGAIKNVQIEPSSVQVIVPVKKIKSVPVNIKTQPNLQNIQGIKSIAAMPDKVDIAGDEKVLSGITSLDIEDVDLNKLNGKDTIEAKIKIPKDVILVNSNGSIKLKVQYNKIAQKEFNLDIQTKNVGNNYNVSLGANKATITISGEENILNTLKPESIGCFVDCSNLTEGEYKLPVTVTLPEGITRVSQNPTEVKVIIKSNVLEDKNVSQSK</sequence>
<dbReference type="InterPro" id="IPR053154">
    <property type="entry name" value="c-di-AMP_regulator"/>
</dbReference>
<keyword evidence="3" id="KW-1185">Reference proteome</keyword>
<gene>
    <name evidence="2" type="ORF">P8V03_02985</name>
</gene>
<dbReference type="Gene3D" id="2.170.120.30">
    <property type="match status" value="2"/>
</dbReference>
<dbReference type="InterPro" id="IPR012505">
    <property type="entry name" value="YbbR"/>
</dbReference>
<dbReference type="Gene3D" id="2.170.120.40">
    <property type="entry name" value="YbbR-like domain"/>
    <property type="match status" value="2"/>
</dbReference>
<comment type="caution">
    <text evidence="2">The sequence shown here is derived from an EMBL/GenBank/DDBJ whole genome shotgun (WGS) entry which is preliminary data.</text>
</comment>
<evidence type="ECO:0000313" key="2">
    <source>
        <dbReference type="EMBL" id="MDW8800116.1"/>
    </source>
</evidence>
<dbReference type="PANTHER" id="PTHR37804">
    <property type="entry name" value="CDAA REGULATORY PROTEIN CDAR"/>
    <property type="match status" value="1"/>
</dbReference>
<dbReference type="Proteomes" id="UP001281656">
    <property type="component" value="Unassembled WGS sequence"/>
</dbReference>
<protein>
    <submittedName>
        <fullName evidence="2">CdaR family protein</fullName>
    </submittedName>
</protein>
<keyword evidence="1" id="KW-0812">Transmembrane</keyword>
<dbReference type="EMBL" id="JARUJP010000002">
    <property type="protein sequence ID" value="MDW8800116.1"/>
    <property type="molecule type" value="Genomic_DNA"/>
</dbReference>
<feature type="transmembrane region" description="Helical" evidence="1">
    <location>
        <begin position="10"/>
        <end position="28"/>
    </location>
</feature>
<evidence type="ECO:0000256" key="1">
    <source>
        <dbReference type="SAM" id="Phobius"/>
    </source>
</evidence>
<accession>A0ABU4JPR7</accession>
<reference evidence="2 3" key="1">
    <citation type="submission" date="2023-04" db="EMBL/GenBank/DDBJ databases">
        <title>Clostridium tannerae sp. nov., isolated from the fecal material of an alpaca.</title>
        <authorList>
            <person name="Miller S."/>
            <person name="Hendry M."/>
            <person name="King J."/>
            <person name="Sankaranarayanan K."/>
            <person name="Lawson P.A."/>
        </authorList>
    </citation>
    <scope>NUCLEOTIDE SEQUENCE [LARGE SCALE GENOMIC DNA]</scope>
    <source>
        <strain evidence="2 3">A1-XYC3</strain>
    </source>
</reference>
<organism evidence="2 3">
    <name type="scientific">Clostridium tanneri</name>
    <dbReference type="NCBI Taxonomy" id="3037988"/>
    <lineage>
        <taxon>Bacteria</taxon>
        <taxon>Bacillati</taxon>
        <taxon>Bacillota</taxon>
        <taxon>Clostridia</taxon>
        <taxon>Eubacteriales</taxon>
        <taxon>Clostridiaceae</taxon>
        <taxon>Clostridium</taxon>
    </lineage>
</organism>
<evidence type="ECO:0000313" key="3">
    <source>
        <dbReference type="Proteomes" id="UP001281656"/>
    </source>
</evidence>
<keyword evidence="1" id="KW-1133">Transmembrane helix</keyword>
<dbReference type="PANTHER" id="PTHR37804:SF1">
    <property type="entry name" value="CDAA REGULATORY PROTEIN CDAR"/>
    <property type="match status" value="1"/>
</dbReference>
<keyword evidence="1" id="KW-0472">Membrane</keyword>